<organism evidence="2 3">
    <name type="scientific">Emiliania huxleyi (strain CCMP1516)</name>
    <dbReference type="NCBI Taxonomy" id="280463"/>
    <lineage>
        <taxon>Eukaryota</taxon>
        <taxon>Haptista</taxon>
        <taxon>Haptophyta</taxon>
        <taxon>Prymnesiophyceae</taxon>
        <taxon>Isochrysidales</taxon>
        <taxon>Noelaerhabdaceae</taxon>
        <taxon>Emiliania</taxon>
    </lineage>
</organism>
<dbReference type="PANTHER" id="PTHR46612:SF1">
    <property type="entry name" value="XYLOSIDE XYLOSYLTRANSFERASE 1"/>
    <property type="match status" value="1"/>
</dbReference>
<dbReference type="Pfam" id="PF11218">
    <property type="entry name" value="DUF3011"/>
    <property type="match status" value="1"/>
</dbReference>
<dbReference type="eggNOG" id="KOG3765">
    <property type="taxonomic scope" value="Eukaryota"/>
</dbReference>
<keyword evidence="3" id="KW-1185">Reference proteome</keyword>
<protein>
    <submittedName>
        <fullName evidence="2">Uncharacterized protein</fullName>
    </submittedName>
</protein>
<feature type="compositionally biased region" description="Polar residues" evidence="1">
    <location>
        <begin position="168"/>
        <end position="178"/>
    </location>
</feature>
<dbReference type="GO" id="GO:0016266">
    <property type="term" value="P:protein O-linked glycosylation via N-acetyl-galactosamine"/>
    <property type="evidence" value="ECO:0007669"/>
    <property type="project" value="TreeGrafter"/>
</dbReference>
<dbReference type="InterPro" id="IPR042465">
    <property type="entry name" value="XXLT1"/>
</dbReference>
<dbReference type="EnsemblProtists" id="EOD07916">
    <property type="protein sequence ID" value="EOD07916"/>
    <property type="gene ID" value="EMIHUDRAFT_217905"/>
</dbReference>
<dbReference type="KEGG" id="ehx:EMIHUDRAFT_217905"/>
<dbReference type="GO" id="GO:0140560">
    <property type="term" value="F:xylosyl alpha-1,3-xylosyltransferase activity"/>
    <property type="evidence" value="ECO:0007669"/>
    <property type="project" value="TreeGrafter"/>
</dbReference>
<reference evidence="3" key="1">
    <citation type="journal article" date="2013" name="Nature">
        <title>Pan genome of the phytoplankton Emiliania underpins its global distribution.</title>
        <authorList>
            <person name="Read B.A."/>
            <person name="Kegel J."/>
            <person name="Klute M.J."/>
            <person name="Kuo A."/>
            <person name="Lefebvre S.C."/>
            <person name="Maumus F."/>
            <person name="Mayer C."/>
            <person name="Miller J."/>
            <person name="Monier A."/>
            <person name="Salamov A."/>
            <person name="Young J."/>
            <person name="Aguilar M."/>
            <person name="Claverie J.M."/>
            <person name="Frickenhaus S."/>
            <person name="Gonzalez K."/>
            <person name="Herman E.K."/>
            <person name="Lin Y.C."/>
            <person name="Napier J."/>
            <person name="Ogata H."/>
            <person name="Sarno A.F."/>
            <person name="Shmutz J."/>
            <person name="Schroeder D."/>
            <person name="de Vargas C."/>
            <person name="Verret F."/>
            <person name="von Dassow P."/>
            <person name="Valentin K."/>
            <person name="Van de Peer Y."/>
            <person name="Wheeler G."/>
            <person name="Dacks J.B."/>
            <person name="Delwiche C.F."/>
            <person name="Dyhrman S.T."/>
            <person name="Glockner G."/>
            <person name="John U."/>
            <person name="Richards T."/>
            <person name="Worden A.Z."/>
            <person name="Zhang X."/>
            <person name="Grigoriev I.V."/>
            <person name="Allen A.E."/>
            <person name="Bidle K."/>
            <person name="Borodovsky M."/>
            <person name="Bowler C."/>
            <person name="Brownlee C."/>
            <person name="Cock J.M."/>
            <person name="Elias M."/>
            <person name="Gladyshev V.N."/>
            <person name="Groth M."/>
            <person name="Guda C."/>
            <person name="Hadaegh A."/>
            <person name="Iglesias-Rodriguez M.D."/>
            <person name="Jenkins J."/>
            <person name="Jones B.M."/>
            <person name="Lawson T."/>
            <person name="Leese F."/>
            <person name="Lindquist E."/>
            <person name="Lobanov A."/>
            <person name="Lomsadze A."/>
            <person name="Malik S.B."/>
            <person name="Marsh M.E."/>
            <person name="Mackinder L."/>
            <person name="Mock T."/>
            <person name="Mueller-Roeber B."/>
            <person name="Pagarete A."/>
            <person name="Parker M."/>
            <person name="Probert I."/>
            <person name="Quesneville H."/>
            <person name="Raines C."/>
            <person name="Rensing S.A."/>
            <person name="Riano-Pachon D.M."/>
            <person name="Richier S."/>
            <person name="Rokitta S."/>
            <person name="Shiraiwa Y."/>
            <person name="Soanes D.M."/>
            <person name="van der Giezen M."/>
            <person name="Wahlund T.M."/>
            <person name="Williams B."/>
            <person name="Wilson W."/>
            <person name="Wolfe G."/>
            <person name="Wurch L.L."/>
        </authorList>
    </citation>
    <scope>NUCLEOTIDE SEQUENCE</scope>
</reference>
<dbReference type="SUPFAM" id="SSF53448">
    <property type="entry name" value="Nucleotide-diphospho-sugar transferases"/>
    <property type="match status" value="1"/>
</dbReference>
<proteinExistence type="predicted"/>
<dbReference type="PaxDb" id="2903-EOD07916"/>
<evidence type="ECO:0000313" key="2">
    <source>
        <dbReference type="EnsemblProtists" id="EOD07916"/>
    </source>
</evidence>
<dbReference type="Proteomes" id="UP000013827">
    <property type="component" value="Unassembled WGS sequence"/>
</dbReference>
<sequence length="477" mass="51277">MLPALAIILLPLARSPFKRAGHQRLKRLGQQRDGATNMSRLPGSGCAVTLVQQVSRAACVEGRTYGCTASPGQPPVVWVSNSCRGTFQCTGRWYGPSYNRSVDCFSPPDHTAYACACLGGGLWLPEERAAASAAAASLQPPTRQAATSRPNKQPRTRPRPPPSIVPSCLNTTNASVQQPGEAGGVSSSEDDGLIHVAFYDTRAPQRRNWMGVLRAAAMLDGPGVRLHALLASPLPPSVPAHIRVAALELRSPGARCLHANLVRLSHGPGRTYLLKPLLHFVLPPSVRRVLVLDTDVVMIRPLAELWGQFARFGPEAVLGLVAEQSSLYSGNAIGKNGGVQLLHLERMRRSPAYAAALDHYATGRGGAWLGYLGDQTLYSFMAYSHGALFHSLGCEWNRQLSVHFGLEAQRQHACAAPCGLLHANSPDLKCIGTAMQLANGSCVEWRRLQRNSSCVRNRGVGAKFRTAAATYFASCCL</sequence>
<reference evidence="2" key="2">
    <citation type="submission" date="2024-10" db="UniProtKB">
        <authorList>
            <consortium name="EnsemblProtists"/>
        </authorList>
    </citation>
    <scope>IDENTIFICATION</scope>
</reference>
<name>A0A0D3I9I1_EMIH1</name>
<dbReference type="InterPro" id="IPR029044">
    <property type="entry name" value="Nucleotide-diphossugar_trans"/>
</dbReference>
<feature type="region of interest" description="Disordered" evidence="1">
    <location>
        <begin position="133"/>
        <end position="188"/>
    </location>
</feature>
<evidence type="ECO:0000313" key="3">
    <source>
        <dbReference type="Proteomes" id="UP000013827"/>
    </source>
</evidence>
<dbReference type="GeneID" id="17254066"/>
<dbReference type="InterPro" id="IPR021381">
    <property type="entry name" value="DUF3011"/>
</dbReference>
<accession>A0A0D3I9I1</accession>
<dbReference type="HOGENOM" id="CLU_572994_0_0_1"/>
<dbReference type="GO" id="GO:0005789">
    <property type="term" value="C:endoplasmic reticulum membrane"/>
    <property type="evidence" value="ECO:0007669"/>
    <property type="project" value="TreeGrafter"/>
</dbReference>
<dbReference type="Gene3D" id="3.90.550.10">
    <property type="entry name" value="Spore Coat Polysaccharide Biosynthesis Protein SpsA, Chain A"/>
    <property type="match status" value="1"/>
</dbReference>
<feature type="compositionally biased region" description="Polar residues" evidence="1">
    <location>
        <begin position="139"/>
        <end position="151"/>
    </location>
</feature>
<dbReference type="AlphaFoldDB" id="A0A0D3I9I1"/>
<dbReference type="RefSeq" id="XP_005760345.1">
    <property type="nucleotide sequence ID" value="XM_005760288.1"/>
</dbReference>
<evidence type="ECO:0000256" key="1">
    <source>
        <dbReference type="SAM" id="MobiDB-lite"/>
    </source>
</evidence>
<dbReference type="PANTHER" id="PTHR46612">
    <property type="entry name" value="XYLOSIDE XYLOSYLTRANSFERASE 1"/>
    <property type="match status" value="1"/>
</dbReference>